<dbReference type="Proteomes" id="UP000777935">
    <property type="component" value="Unassembled WGS sequence"/>
</dbReference>
<feature type="transmembrane region" description="Helical" evidence="1">
    <location>
        <begin position="132"/>
        <end position="150"/>
    </location>
</feature>
<keyword evidence="1" id="KW-1133">Transmembrane helix</keyword>
<gene>
    <name evidence="2" type="ORF">HRQ87_17425</name>
</gene>
<accession>A0ABX2J0D1</accession>
<dbReference type="EMBL" id="JABUFE010000014">
    <property type="protein sequence ID" value="NSX56571.1"/>
    <property type="molecule type" value="Genomic_DNA"/>
</dbReference>
<comment type="caution">
    <text evidence="2">The sequence shown here is derived from an EMBL/GenBank/DDBJ whole genome shotgun (WGS) entry which is preliminary data.</text>
</comment>
<feature type="transmembrane region" description="Helical" evidence="1">
    <location>
        <begin position="98"/>
        <end position="120"/>
    </location>
</feature>
<keyword evidence="3" id="KW-1185">Reference proteome</keyword>
<dbReference type="RefSeq" id="WP_174139724.1">
    <property type="nucleotide sequence ID" value="NZ_JABUFE010000014.1"/>
</dbReference>
<proteinExistence type="predicted"/>
<feature type="transmembrane region" description="Helical" evidence="1">
    <location>
        <begin position="64"/>
        <end position="86"/>
    </location>
</feature>
<evidence type="ECO:0000256" key="1">
    <source>
        <dbReference type="SAM" id="Phobius"/>
    </source>
</evidence>
<evidence type="ECO:0000313" key="3">
    <source>
        <dbReference type="Proteomes" id="UP000777935"/>
    </source>
</evidence>
<organism evidence="2 3">
    <name type="scientific">Parasulfitobacter algicola</name>
    <dbReference type="NCBI Taxonomy" id="2614809"/>
    <lineage>
        <taxon>Bacteria</taxon>
        <taxon>Pseudomonadati</taxon>
        <taxon>Pseudomonadota</taxon>
        <taxon>Alphaproteobacteria</taxon>
        <taxon>Rhodobacterales</taxon>
        <taxon>Roseobacteraceae</taxon>
        <taxon>Parasulfitobacter</taxon>
    </lineage>
</organism>
<evidence type="ECO:0008006" key="4">
    <source>
        <dbReference type="Google" id="ProtNLM"/>
    </source>
</evidence>
<protein>
    <recommendedName>
        <fullName evidence="4">DoxX family protein</fullName>
    </recommendedName>
</protein>
<evidence type="ECO:0000313" key="2">
    <source>
        <dbReference type="EMBL" id="NSX56571.1"/>
    </source>
</evidence>
<keyword evidence="1" id="KW-0472">Membrane</keyword>
<keyword evidence="1" id="KW-0812">Transmembrane</keyword>
<reference evidence="2 3" key="1">
    <citation type="submission" date="2020-06" db="EMBL/GenBank/DDBJ databases">
        <title>Sulfitobacter algicola sp. nov., isolated from green algae.</title>
        <authorList>
            <person name="Wang C."/>
        </authorList>
    </citation>
    <scope>NUCLEOTIDE SEQUENCE [LARGE SCALE GENOMIC DNA]</scope>
    <source>
        <strain evidence="2 3">1151</strain>
    </source>
</reference>
<name>A0ABX2J0D1_9RHOB</name>
<sequence length="158" mass="18068">MKTYPFMSLSFSLYWMFFWLLNGLDKFIGGRNFGLLTWHGKDRTTQFIGYYESLNWSGWSVSPILYFAGVVEILVALPFVLCIWLIHFGKSADKTLGLIHKSLFASFLVFIGFVIFDIIVGDRAELLEHSTYLVVIAVSYVVSVIEFKVIPSQNQTAM</sequence>